<dbReference type="Proteomes" id="UP001165590">
    <property type="component" value="Unassembled WGS sequence"/>
</dbReference>
<reference evidence="2" key="1">
    <citation type="journal article" date="2022" name="bioRxiv">
        <title>Discovery and biosynthetic assessment of Streptomyces ortus sp nov. isolated from a deep-sea sponge.</title>
        <authorList>
            <person name="Williams S.E."/>
        </authorList>
    </citation>
    <scope>NUCLEOTIDE SEQUENCE</scope>
    <source>
        <strain evidence="2">A15ISP2-DRY2</strain>
    </source>
</reference>
<name>A0ABT3V5W2_9ACTN</name>
<feature type="compositionally biased region" description="Pro residues" evidence="1">
    <location>
        <begin position="326"/>
        <end position="336"/>
    </location>
</feature>
<gene>
    <name evidence="2" type="ORF">K3769_20185</name>
</gene>
<keyword evidence="3" id="KW-1185">Reference proteome</keyword>
<dbReference type="InterPro" id="IPR036388">
    <property type="entry name" value="WH-like_DNA-bd_sf"/>
</dbReference>
<dbReference type="InterPro" id="IPR036390">
    <property type="entry name" value="WH_DNA-bd_sf"/>
</dbReference>
<protein>
    <submittedName>
        <fullName evidence="2">MarR family winged helix-turn-helix transcriptional regulator</fullName>
    </submittedName>
</protein>
<dbReference type="RefSeq" id="WP_267027805.1">
    <property type="nucleotide sequence ID" value="NZ_JAIFZO010000002.1"/>
</dbReference>
<organism evidence="2 3">
    <name type="scientific">Streptomyces ortus</name>
    <dbReference type="NCBI Taxonomy" id="2867268"/>
    <lineage>
        <taxon>Bacteria</taxon>
        <taxon>Bacillati</taxon>
        <taxon>Actinomycetota</taxon>
        <taxon>Actinomycetes</taxon>
        <taxon>Kitasatosporales</taxon>
        <taxon>Streptomycetaceae</taxon>
        <taxon>Streptomyces</taxon>
    </lineage>
</organism>
<evidence type="ECO:0000313" key="3">
    <source>
        <dbReference type="Proteomes" id="UP001165590"/>
    </source>
</evidence>
<dbReference type="EMBL" id="JAIFZO010000002">
    <property type="protein sequence ID" value="MCX4235061.1"/>
    <property type="molecule type" value="Genomic_DNA"/>
</dbReference>
<dbReference type="SUPFAM" id="SSF46785">
    <property type="entry name" value="Winged helix' DNA-binding domain"/>
    <property type="match status" value="1"/>
</dbReference>
<proteinExistence type="predicted"/>
<comment type="caution">
    <text evidence="2">The sequence shown here is derived from an EMBL/GenBank/DDBJ whole genome shotgun (WGS) entry which is preliminary data.</text>
</comment>
<evidence type="ECO:0000313" key="2">
    <source>
        <dbReference type="EMBL" id="MCX4235061.1"/>
    </source>
</evidence>
<accession>A0ABT3V5W2</accession>
<evidence type="ECO:0000256" key="1">
    <source>
        <dbReference type="SAM" id="MobiDB-lite"/>
    </source>
</evidence>
<feature type="region of interest" description="Disordered" evidence="1">
    <location>
        <begin position="319"/>
        <end position="354"/>
    </location>
</feature>
<sequence>MLHIHFSTADLSRIRIAQEPDPAWEILLSLHALGGPADHVVFGPWKSRTLPRLDSSARMLFALAPPRGYSPDFLTPAGTPDLHSAVDAVLSTRRGRLRADLAQLAGRRRTPSWTRLLAEGDAETMRRLGSALHGYHDRVLAGRWHRIRAVTDAERTLRGRDLLDGGVEKLLGGLGPRTRWESPVLRVDYPVDQELRLRGRGLRLIPSYFCWRRPITLLDEELTPVLVYPANRGLHLLTGPGRPGRTALARLLGRTRATVLEEIALTGGTTGDDLARRLGMSPASAGSHTAVLASTGLISTHRGADVARHTLTPLGLAMIEGHLPTDGPPTDAPPTDDPSIDDRPPGTGPPGPPH</sequence>
<dbReference type="Gene3D" id="1.10.10.10">
    <property type="entry name" value="Winged helix-like DNA-binding domain superfamily/Winged helix DNA-binding domain"/>
    <property type="match status" value="1"/>
</dbReference>